<dbReference type="RefSeq" id="WP_022605896.1">
    <property type="nucleotide sequence ID" value="NZ_ASSJ01000035.1"/>
</dbReference>
<dbReference type="eggNOG" id="COG2267">
    <property type="taxonomic scope" value="Bacteria"/>
</dbReference>
<dbReference type="PANTHER" id="PTHR46438">
    <property type="entry name" value="ALPHA/BETA-HYDROLASES SUPERFAMILY PROTEIN"/>
    <property type="match status" value="1"/>
</dbReference>
<dbReference type="PATRIC" id="fig|582515.4.peg.1511"/>
<dbReference type="GO" id="GO:0016746">
    <property type="term" value="F:acyltransferase activity"/>
    <property type="evidence" value="ECO:0007669"/>
    <property type="project" value="UniProtKB-KW"/>
</dbReference>
<dbReference type="InterPro" id="IPR000073">
    <property type="entry name" value="AB_hydrolase_1"/>
</dbReference>
<dbReference type="GO" id="GO:0016787">
    <property type="term" value="F:hydrolase activity"/>
    <property type="evidence" value="ECO:0007669"/>
    <property type="project" value="UniProtKB-KW"/>
</dbReference>
<accession>U5DN24</accession>
<dbReference type="PANTHER" id="PTHR46438:SF2">
    <property type="entry name" value="ALPHA_BETA-HYDROLASES SUPERFAMILY PROTEIN"/>
    <property type="match status" value="1"/>
</dbReference>
<dbReference type="SUPFAM" id="SSF53474">
    <property type="entry name" value="alpha/beta-Hydrolases"/>
    <property type="match status" value="1"/>
</dbReference>
<dbReference type="InterPro" id="IPR029058">
    <property type="entry name" value="AB_hydrolase_fold"/>
</dbReference>
<protein>
    <submittedName>
        <fullName evidence="2">Putative hydrolase or acyltransferase (Alpha/beta hydrolase superfamily)</fullName>
    </submittedName>
</protein>
<organism evidence="2 3">
    <name type="scientific">Rubidibacter lacunae KORDI 51-2</name>
    <dbReference type="NCBI Taxonomy" id="582515"/>
    <lineage>
        <taxon>Bacteria</taxon>
        <taxon>Bacillati</taxon>
        <taxon>Cyanobacteriota</taxon>
        <taxon>Cyanophyceae</taxon>
        <taxon>Oscillatoriophycideae</taxon>
        <taxon>Chroococcales</taxon>
        <taxon>Aphanothecaceae</taxon>
        <taxon>Rubidibacter</taxon>
    </lineage>
</organism>
<name>U5DN24_9CHRO</name>
<gene>
    <name evidence="2" type="ORF">KR51_00013530</name>
</gene>
<reference evidence="2 3" key="1">
    <citation type="submission" date="2013-05" db="EMBL/GenBank/DDBJ databases">
        <title>Draft genome sequence of Rubidibacter lacunae KORDI 51-2.</title>
        <authorList>
            <person name="Choi D.H."/>
            <person name="Noh J.H."/>
            <person name="Kwon K.-K."/>
            <person name="Lee J.-H."/>
            <person name="Ryu J.-Y."/>
        </authorList>
    </citation>
    <scope>NUCLEOTIDE SEQUENCE [LARGE SCALE GENOMIC DNA]</scope>
    <source>
        <strain evidence="2 3">KORDI 51-2</strain>
    </source>
</reference>
<evidence type="ECO:0000313" key="3">
    <source>
        <dbReference type="Proteomes" id="UP000016960"/>
    </source>
</evidence>
<keyword evidence="2" id="KW-0808">Transferase</keyword>
<dbReference type="OrthoDB" id="420213at2"/>
<dbReference type="EMBL" id="ASSJ01000035">
    <property type="protein sequence ID" value="ERN42019.1"/>
    <property type="molecule type" value="Genomic_DNA"/>
</dbReference>
<evidence type="ECO:0000259" key="1">
    <source>
        <dbReference type="Pfam" id="PF12697"/>
    </source>
</evidence>
<dbReference type="STRING" id="582515.KR51_00013530"/>
<proteinExistence type="predicted"/>
<dbReference type="FunCoup" id="U5DN24">
    <property type="interactions" value="255"/>
</dbReference>
<keyword evidence="2" id="KW-0012">Acyltransferase</keyword>
<dbReference type="Proteomes" id="UP000016960">
    <property type="component" value="Unassembled WGS sequence"/>
</dbReference>
<evidence type="ECO:0000313" key="2">
    <source>
        <dbReference type="EMBL" id="ERN42019.1"/>
    </source>
</evidence>
<dbReference type="AlphaFoldDB" id="U5DN24"/>
<sequence>MPDVTVEPSARDRWHQRIGNQRDWVWRGWQIRYSYWRSPCIGTDLGTQSSTNPSPNSSNPPLILLHGFGAAIEHWRHNIPVLAPTHSVYALDLLGFGCSRKAATEYSAAFWARLVRDFWATFVGQPTVLIGNSVGALVALNAAATYPEMTAGLVPISLPDVAGRAEMLPGWALPLVNAIEGAVASPALIKGLLRVLRQPAVIRRWAGVAYRDRAAVTDELVAILANPAADAGAGDTLVALSQSVRRPGFSRPVKDLLPQVRVPILLLWGSCDRMVPIAAAQTFLGLNPLLQFVELEDVGHCPHDEAPDRVHAVLLPWLADRVGGAIASLPTHRSQRPVIDRQSDRG</sequence>
<dbReference type="InParanoid" id="U5DN24"/>
<keyword evidence="3" id="KW-1185">Reference proteome</keyword>
<dbReference type="PRINTS" id="PR00111">
    <property type="entry name" value="ABHYDROLASE"/>
</dbReference>
<dbReference type="Gene3D" id="3.40.50.1820">
    <property type="entry name" value="alpha/beta hydrolase"/>
    <property type="match status" value="1"/>
</dbReference>
<dbReference type="Pfam" id="PF12697">
    <property type="entry name" value="Abhydrolase_6"/>
    <property type="match status" value="1"/>
</dbReference>
<keyword evidence="2" id="KW-0378">Hydrolase</keyword>
<comment type="caution">
    <text evidence="2">The sequence shown here is derived from an EMBL/GenBank/DDBJ whole genome shotgun (WGS) entry which is preliminary data.</text>
</comment>
<feature type="domain" description="AB hydrolase-1" evidence="1">
    <location>
        <begin position="62"/>
        <end position="312"/>
    </location>
</feature>